<gene>
    <name evidence="4" type="ORF">P0Y53_18390</name>
</gene>
<evidence type="ECO:0000256" key="1">
    <source>
        <dbReference type="PROSITE-ProRule" id="PRU00285"/>
    </source>
</evidence>
<reference evidence="4" key="1">
    <citation type="submission" date="2023-03" db="EMBL/GenBank/DDBJ databases">
        <title>Andean soil-derived lignocellulolytic bacterial consortium as a source of novel taxa and putative plastic-active enzymes.</title>
        <authorList>
            <person name="Diaz-Garcia L."/>
            <person name="Chuvochina M."/>
            <person name="Feuerriegel G."/>
            <person name="Bunk B."/>
            <person name="Sproer C."/>
            <person name="Streit W.R."/>
            <person name="Rodriguez L.M."/>
            <person name="Overmann J."/>
            <person name="Jimenez D.J."/>
        </authorList>
    </citation>
    <scope>NUCLEOTIDE SEQUENCE</scope>
    <source>
        <strain evidence="4">MAG 7</strain>
    </source>
</reference>
<accession>A0AAJ6BED0</accession>
<dbReference type="InterPro" id="IPR002068">
    <property type="entry name" value="A-crystallin/Hsp20_dom"/>
</dbReference>
<dbReference type="EMBL" id="CP119311">
    <property type="protein sequence ID" value="WEK34460.1"/>
    <property type="molecule type" value="Genomic_DNA"/>
</dbReference>
<dbReference type="CDD" id="cd06464">
    <property type="entry name" value="ACD_sHsps-like"/>
    <property type="match status" value="1"/>
</dbReference>
<dbReference type="Pfam" id="PF00011">
    <property type="entry name" value="HSP20"/>
    <property type="match status" value="1"/>
</dbReference>
<dbReference type="Gene3D" id="2.60.40.790">
    <property type="match status" value="1"/>
</dbReference>
<evidence type="ECO:0000256" key="2">
    <source>
        <dbReference type="RuleBase" id="RU003616"/>
    </source>
</evidence>
<dbReference type="SUPFAM" id="SSF49764">
    <property type="entry name" value="HSP20-like chaperones"/>
    <property type="match status" value="1"/>
</dbReference>
<dbReference type="AlphaFoldDB" id="A0AAJ6BED0"/>
<dbReference type="InterPro" id="IPR008978">
    <property type="entry name" value="HSP20-like_chaperone"/>
</dbReference>
<sequence length="144" mass="16795">MALVKFNNRPVSNSLFDELFNQFPGAWTNPWKDPSFHVPPVNIHETADAYHLELSAAGLNKDDFQLKVEDGLLTVSFEKKEDNKTEEYKTVRREFVHRSFKRSFHLDENVDVENIQARYENGVLKLHLPKREQNKPASKQISIQ</sequence>
<evidence type="ECO:0000313" key="4">
    <source>
        <dbReference type="EMBL" id="WEK34460.1"/>
    </source>
</evidence>
<dbReference type="InterPro" id="IPR031107">
    <property type="entry name" value="Small_HSP"/>
</dbReference>
<proteinExistence type="inferred from homology"/>
<organism evidence="4 5">
    <name type="scientific">Candidatus Pseudobacter hemicellulosilyticus</name>
    <dbReference type="NCBI Taxonomy" id="3121375"/>
    <lineage>
        <taxon>Bacteria</taxon>
        <taxon>Pseudomonadati</taxon>
        <taxon>Bacteroidota</taxon>
        <taxon>Chitinophagia</taxon>
        <taxon>Chitinophagales</taxon>
        <taxon>Chitinophagaceae</taxon>
        <taxon>Pseudobacter</taxon>
    </lineage>
</organism>
<dbReference type="Proteomes" id="UP001220610">
    <property type="component" value="Chromosome"/>
</dbReference>
<evidence type="ECO:0000313" key="5">
    <source>
        <dbReference type="Proteomes" id="UP001220610"/>
    </source>
</evidence>
<evidence type="ECO:0000259" key="3">
    <source>
        <dbReference type="PROSITE" id="PS01031"/>
    </source>
</evidence>
<dbReference type="PANTHER" id="PTHR11527">
    <property type="entry name" value="HEAT-SHOCK PROTEIN 20 FAMILY MEMBER"/>
    <property type="match status" value="1"/>
</dbReference>
<feature type="domain" description="SHSP" evidence="3">
    <location>
        <begin position="32"/>
        <end position="144"/>
    </location>
</feature>
<name>A0AAJ6BED0_9BACT</name>
<protein>
    <submittedName>
        <fullName evidence="4">Hsp20/alpha crystallin family protein</fullName>
    </submittedName>
</protein>
<comment type="similarity">
    <text evidence="1 2">Belongs to the small heat shock protein (HSP20) family.</text>
</comment>
<dbReference type="PROSITE" id="PS01031">
    <property type="entry name" value="SHSP"/>
    <property type="match status" value="1"/>
</dbReference>